<accession>A0A4Y4E2D8</accession>
<evidence type="ECO:0000313" key="1">
    <source>
        <dbReference type="EMBL" id="GED08811.1"/>
    </source>
</evidence>
<reference evidence="1 2" key="1">
    <citation type="submission" date="2019-06" db="EMBL/GenBank/DDBJ databases">
        <title>Whole genome shotgun sequence of Cellulosimicrobium cellulans NBRC 15516.</title>
        <authorList>
            <person name="Hosoyama A."/>
            <person name="Uohara A."/>
            <person name="Ohji S."/>
            <person name="Ichikawa N."/>
        </authorList>
    </citation>
    <scope>NUCLEOTIDE SEQUENCE [LARGE SCALE GENOMIC DNA]</scope>
    <source>
        <strain evidence="1 2">NBRC 15516</strain>
    </source>
</reference>
<dbReference type="Proteomes" id="UP000316659">
    <property type="component" value="Unassembled WGS sequence"/>
</dbReference>
<gene>
    <name evidence="1" type="ORF">CCE02nite_08100</name>
</gene>
<sequence>MGRDAGEGPCVIPGHRARRMHVVEIVIAVRDWRRIDGTLDNPGATERVGSTCLDEER</sequence>
<evidence type="ECO:0000313" key="2">
    <source>
        <dbReference type="Proteomes" id="UP000316659"/>
    </source>
</evidence>
<proteinExistence type="predicted"/>
<protein>
    <submittedName>
        <fullName evidence="1">Uncharacterized protein</fullName>
    </submittedName>
</protein>
<name>A0A4Y4E2D8_CELCE</name>
<organism evidence="1 2">
    <name type="scientific">Cellulosimicrobium cellulans</name>
    <name type="common">Arthrobacter luteus</name>
    <dbReference type="NCBI Taxonomy" id="1710"/>
    <lineage>
        <taxon>Bacteria</taxon>
        <taxon>Bacillati</taxon>
        <taxon>Actinomycetota</taxon>
        <taxon>Actinomycetes</taxon>
        <taxon>Micrococcales</taxon>
        <taxon>Promicromonosporaceae</taxon>
        <taxon>Cellulosimicrobium</taxon>
    </lineage>
</organism>
<dbReference type="AlphaFoldDB" id="A0A4Y4E2D8"/>
<comment type="caution">
    <text evidence="1">The sequence shown here is derived from an EMBL/GenBank/DDBJ whole genome shotgun (WGS) entry which is preliminary data.</text>
</comment>
<dbReference type="EMBL" id="BJNZ01000003">
    <property type="protein sequence ID" value="GED08811.1"/>
    <property type="molecule type" value="Genomic_DNA"/>
</dbReference>